<evidence type="ECO:0000313" key="2">
    <source>
        <dbReference type="EMBL" id="MCE3051773.1"/>
    </source>
</evidence>
<accession>A0ABS8WLR3</accession>
<gene>
    <name evidence="2" type="ORF">HAX54_050767</name>
</gene>
<dbReference type="EMBL" id="JACEIK010008918">
    <property type="protein sequence ID" value="MCE3051773.1"/>
    <property type="molecule type" value="Genomic_DNA"/>
</dbReference>
<feature type="region of interest" description="Disordered" evidence="1">
    <location>
        <begin position="1"/>
        <end position="41"/>
    </location>
</feature>
<name>A0ABS8WLR3_DATST</name>
<evidence type="ECO:0000256" key="1">
    <source>
        <dbReference type="SAM" id="MobiDB-lite"/>
    </source>
</evidence>
<organism evidence="2 3">
    <name type="scientific">Datura stramonium</name>
    <name type="common">Jimsonweed</name>
    <name type="synonym">Common thornapple</name>
    <dbReference type="NCBI Taxonomy" id="4076"/>
    <lineage>
        <taxon>Eukaryota</taxon>
        <taxon>Viridiplantae</taxon>
        <taxon>Streptophyta</taxon>
        <taxon>Embryophyta</taxon>
        <taxon>Tracheophyta</taxon>
        <taxon>Spermatophyta</taxon>
        <taxon>Magnoliopsida</taxon>
        <taxon>eudicotyledons</taxon>
        <taxon>Gunneridae</taxon>
        <taxon>Pentapetalae</taxon>
        <taxon>asterids</taxon>
        <taxon>lamiids</taxon>
        <taxon>Solanales</taxon>
        <taxon>Solanaceae</taxon>
        <taxon>Solanoideae</taxon>
        <taxon>Datureae</taxon>
        <taxon>Datura</taxon>
    </lineage>
</organism>
<sequence>MPSMETTESPASQPLRRGPGHPLKQRSDVKEAPAVSPTPSSPLGSIVHCKFRQPQILNEESEKVIVKVESLLVKKLLTSGNDADFMVHRANITFRYLKGLGVDYGSFYRDIREHIKHCCDLQDAEREETMLSLSALQKNYENAIFSADDVGKDLGRTQGER</sequence>
<protein>
    <submittedName>
        <fullName evidence="2">Uncharacterized protein</fullName>
    </submittedName>
</protein>
<dbReference type="Proteomes" id="UP000823775">
    <property type="component" value="Unassembled WGS sequence"/>
</dbReference>
<evidence type="ECO:0000313" key="3">
    <source>
        <dbReference type="Proteomes" id="UP000823775"/>
    </source>
</evidence>
<keyword evidence="3" id="KW-1185">Reference proteome</keyword>
<comment type="caution">
    <text evidence="2">The sequence shown here is derived from an EMBL/GenBank/DDBJ whole genome shotgun (WGS) entry which is preliminary data.</text>
</comment>
<proteinExistence type="predicted"/>
<reference evidence="2 3" key="1">
    <citation type="journal article" date="2021" name="BMC Genomics">
        <title>Datura genome reveals duplications of psychoactive alkaloid biosynthetic genes and high mutation rate following tissue culture.</title>
        <authorList>
            <person name="Rajewski A."/>
            <person name="Carter-House D."/>
            <person name="Stajich J."/>
            <person name="Litt A."/>
        </authorList>
    </citation>
    <scope>NUCLEOTIDE SEQUENCE [LARGE SCALE GENOMIC DNA]</scope>
    <source>
        <strain evidence="2">AR-01</strain>
    </source>
</reference>
<feature type="compositionally biased region" description="Polar residues" evidence="1">
    <location>
        <begin position="1"/>
        <end position="12"/>
    </location>
</feature>